<feature type="chain" id="PRO_5023151637" evidence="8">
    <location>
        <begin position="21"/>
        <end position="338"/>
    </location>
</feature>
<dbReference type="EMBL" id="CP042467">
    <property type="protein sequence ID" value="QED25949.1"/>
    <property type="molecule type" value="Genomic_DNA"/>
</dbReference>
<dbReference type="GO" id="GO:0006508">
    <property type="term" value="P:proteolysis"/>
    <property type="evidence" value="ECO:0007669"/>
    <property type="project" value="UniProtKB-KW"/>
</dbReference>
<evidence type="ECO:0000256" key="6">
    <source>
        <dbReference type="ARBA" id="ARBA00022833"/>
    </source>
</evidence>
<dbReference type="InterPro" id="IPR009045">
    <property type="entry name" value="Zn_M74/Hedgehog-like"/>
</dbReference>
<evidence type="ECO:0000256" key="8">
    <source>
        <dbReference type="SAM" id="SignalP"/>
    </source>
</evidence>
<evidence type="ECO:0000256" key="4">
    <source>
        <dbReference type="ARBA" id="ARBA00022764"/>
    </source>
</evidence>
<dbReference type="Proteomes" id="UP000321595">
    <property type="component" value="Chromosome"/>
</dbReference>
<dbReference type="KEGG" id="bbae:FRD01_01465"/>
<accession>A0A5B8XRE2</accession>
<dbReference type="Pfam" id="PF03411">
    <property type="entry name" value="Peptidase_M74"/>
    <property type="match status" value="1"/>
</dbReference>
<reference evidence="10 11" key="1">
    <citation type="submission" date="2019-08" db="EMBL/GenBank/DDBJ databases">
        <authorList>
            <person name="Liang Q."/>
        </authorList>
    </citation>
    <scope>NUCLEOTIDE SEQUENCE [LARGE SCALE GENOMIC DNA]</scope>
    <source>
        <strain evidence="10 11">V1718</strain>
    </source>
</reference>
<evidence type="ECO:0000256" key="3">
    <source>
        <dbReference type="ARBA" id="ARBA00022729"/>
    </source>
</evidence>
<dbReference type="GO" id="GO:0008237">
    <property type="term" value="F:metallopeptidase activity"/>
    <property type="evidence" value="ECO:0007669"/>
    <property type="project" value="UniProtKB-KW"/>
</dbReference>
<dbReference type="GO" id="GO:0030288">
    <property type="term" value="C:outer membrane-bounded periplasmic space"/>
    <property type="evidence" value="ECO:0007669"/>
    <property type="project" value="InterPro"/>
</dbReference>
<dbReference type="AlphaFoldDB" id="A0A5B8XRE2"/>
<dbReference type="GO" id="GO:0008932">
    <property type="term" value="F:lytic endotransglycosylase activity"/>
    <property type="evidence" value="ECO:0007669"/>
    <property type="project" value="TreeGrafter"/>
</dbReference>
<protein>
    <submittedName>
        <fullName evidence="10">LysM peptidoglycan-binding domain-containing protein</fullName>
    </submittedName>
</protein>
<keyword evidence="1" id="KW-0645">Protease</keyword>
<dbReference type="InterPro" id="IPR005073">
    <property type="entry name" value="Peptidase_M74"/>
</dbReference>
<dbReference type="Pfam" id="PF01476">
    <property type="entry name" value="LysM"/>
    <property type="match status" value="2"/>
</dbReference>
<evidence type="ECO:0000313" key="11">
    <source>
        <dbReference type="Proteomes" id="UP000321595"/>
    </source>
</evidence>
<dbReference type="PANTHER" id="PTHR33734:SF22">
    <property type="entry name" value="MEMBRANE-BOUND LYTIC MUREIN TRANSGLYCOSYLASE D"/>
    <property type="match status" value="1"/>
</dbReference>
<feature type="signal peptide" evidence="8">
    <location>
        <begin position="1"/>
        <end position="20"/>
    </location>
</feature>
<dbReference type="InterPro" id="IPR036779">
    <property type="entry name" value="LysM_dom_sf"/>
</dbReference>
<dbReference type="SMART" id="SM00257">
    <property type="entry name" value="LysM"/>
    <property type="match status" value="2"/>
</dbReference>
<keyword evidence="3 8" id="KW-0732">Signal</keyword>
<evidence type="ECO:0000256" key="5">
    <source>
        <dbReference type="ARBA" id="ARBA00022801"/>
    </source>
</evidence>
<keyword evidence="4" id="KW-0574">Periplasm</keyword>
<dbReference type="GO" id="GO:0046872">
    <property type="term" value="F:metal ion binding"/>
    <property type="evidence" value="ECO:0007669"/>
    <property type="project" value="UniProtKB-KW"/>
</dbReference>
<sequence>MIFKTILICVVFSISANAWAETSTVEGSTDPANTVYYTVKPGDNIGSIALKFGSGVGEITSWNKMESPEVKPGDKIVVKSSEKVEEKPKKALPVVHIVKRGDTFESIAKRHRVTIKQVQKWNRRVNPRRLQIGQQIRLHIPGRGGETVSWGLANKGRLYNGVAMESVPGMRVRNVARAYGTKDTLRLLEAAAYDVKARWPDAPDLEIGDISFKSGGRMRPHKSHQSGRDVDLSYYHRGNVPVGFRAMTIETFDAAKNWHMFKMLIDTGRVEYIFVDYQLQKKMHEYALSIGYTAEALEPILQYPAPASSSKGIIRHSRGHDDHWHIRFTCGKVDRNCR</sequence>
<feature type="domain" description="LysM" evidence="9">
    <location>
        <begin position="94"/>
        <end position="138"/>
    </location>
</feature>
<evidence type="ECO:0000256" key="1">
    <source>
        <dbReference type="ARBA" id="ARBA00022670"/>
    </source>
</evidence>
<evidence type="ECO:0000313" key="10">
    <source>
        <dbReference type="EMBL" id="QED25949.1"/>
    </source>
</evidence>
<dbReference type="InterPro" id="IPR018392">
    <property type="entry name" value="LysM"/>
</dbReference>
<dbReference type="Gene3D" id="3.10.350.10">
    <property type="entry name" value="LysM domain"/>
    <property type="match status" value="2"/>
</dbReference>
<dbReference type="RefSeq" id="WP_146956965.1">
    <property type="nucleotide sequence ID" value="NZ_CP042467.1"/>
</dbReference>
<dbReference type="Gene3D" id="3.30.1380.10">
    <property type="match status" value="1"/>
</dbReference>
<dbReference type="GO" id="GO:0004252">
    <property type="term" value="F:serine-type endopeptidase activity"/>
    <property type="evidence" value="ECO:0007669"/>
    <property type="project" value="InterPro"/>
</dbReference>
<dbReference type="SUPFAM" id="SSF55166">
    <property type="entry name" value="Hedgehog/DD-peptidase"/>
    <property type="match status" value="1"/>
</dbReference>
<proteinExistence type="predicted"/>
<dbReference type="PROSITE" id="PS51782">
    <property type="entry name" value="LYSM"/>
    <property type="match status" value="2"/>
</dbReference>
<keyword evidence="7" id="KW-0482">Metalloprotease</keyword>
<dbReference type="SUPFAM" id="SSF54106">
    <property type="entry name" value="LysM domain"/>
    <property type="match status" value="2"/>
</dbReference>
<feature type="domain" description="LysM" evidence="9">
    <location>
        <begin position="35"/>
        <end position="78"/>
    </location>
</feature>
<dbReference type="CDD" id="cd00118">
    <property type="entry name" value="LysM"/>
    <property type="match status" value="2"/>
</dbReference>
<keyword evidence="11" id="KW-1185">Reference proteome</keyword>
<evidence type="ECO:0000256" key="2">
    <source>
        <dbReference type="ARBA" id="ARBA00022723"/>
    </source>
</evidence>
<evidence type="ECO:0000256" key="7">
    <source>
        <dbReference type="ARBA" id="ARBA00023049"/>
    </source>
</evidence>
<gene>
    <name evidence="10" type="ORF">FRD01_01465</name>
</gene>
<dbReference type="OrthoDB" id="5502029at2"/>
<keyword evidence="6" id="KW-0862">Zinc</keyword>
<evidence type="ECO:0000259" key="9">
    <source>
        <dbReference type="PROSITE" id="PS51782"/>
    </source>
</evidence>
<dbReference type="PANTHER" id="PTHR33734">
    <property type="entry name" value="LYSM DOMAIN-CONTAINING GPI-ANCHORED PROTEIN 2"/>
    <property type="match status" value="1"/>
</dbReference>
<name>A0A5B8XRE2_9DELT</name>
<keyword evidence="2" id="KW-0479">Metal-binding</keyword>
<organism evidence="10 11">
    <name type="scientific">Microvenator marinus</name>
    <dbReference type="NCBI Taxonomy" id="2600177"/>
    <lineage>
        <taxon>Bacteria</taxon>
        <taxon>Deltaproteobacteria</taxon>
        <taxon>Bradymonadales</taxon>
        <taxon>Microvenatoraceae</taxon>
        <taxon>Microvenator</taxon>
    </lineage>
</organism>
<keyword evidence="5" id="KW-0378">Hydrolase</keyword>